<dbReference type="EMBL" id="KV426136">
    <property type="protein sequence ID" value="KZV87106.1"/>
    <property type="molecule type" value="Genomic_DNA"/>
</dbReference>
<keyword evidence="2" id="KW-1185">Reference proteome</keyword>
<accession>A0A165EJV3</accession>
<proteinExistence type="predicted"/>
<organism evidence="1 2">
    <name type="scientific">Exidia glandulosa HHB12029</name>
    <dbReference type="NCBI Taxonomy" id="1314781"/>
    <lineage>
        <taxon>Eukaryota</taxon>
        <taxon>Fungi</taxon>
        <taxon>Dikarya</taxon>
        <taxon>Basidiomycota</taxon>
        <taxon>Agaricomycotina</taxon>
        <taxon>Agaricomycetes</taxon>
        <taxon>Auriculariales</taxon>
        <taxon>Exidiaceae</taxon>
        <taxon>Exidia</taxon>
    </lineage>
</organism>
<reference evidence="1 2" key="1">
    <citation type="journal article" date="2016" name="Mol. Biol. Evol.">
        <title>Comparative Genomics of Early-Diverging Mushroom-Forming Fungi Provides Insights into the Origins of Lignocellulose Decay Capabilities.</title>
        <authorList>
            <person name="Nagy L.G."/>
            <person name="Riley R."/>
            <person name="Tritt A."/>
            <person name="Adam C."/>
            <person name="Daum C."/>
            <person name="Floudas D."/>
            <person name="Sun H."/>
            <person name="Yadav J.S."/>
            <person name="Pangilinan J."/>
            <person name="Larsson K.H."/>
            <person name="Matsuura K."/>
            <person name="Barry K."/>
            <person name="Labutti K."/>
            <person name="Kuo R."/>
            <person name="Ohm R.A."/>
            <person name="Bhattacharya S.S."/>
            <person name="Shirouzu T."/>
            <person name="Yoshinaga Y."/>
            <person name="Martin F.M."/>
            <person name="Grigoriev I.V."/>
            <person name="Hibbett D.S."/>
        </authorList>
    </citation>
    <scope>NUCLEOTIDE SEQUENCE [LARGE SCALE GENOMIC DNA]</scope>
    <source>
        <strain evidence="1 2">HHB12029</strain>
    </source>
</reference>
<protein>
    <submittedName>
        <fullName evidence="1">Uncharacterized protein</fullName>
    </submittedName>
</protein>
<dbReference type="AlphaFoldDB" id="A0A165EJV3"/>
<sequence length="263" mass="29844">MAPTVPAELTDIIIDALEHDLETLEICSQVARSWRPRSLVHLFSAIEVRADEIPGDAAWTRTRQHLHSAIQMTGSRFSHFVSRRSGRAMFPLIRQLVFMAYAANWAPFARIWNNLDIPARLVRVQYLRISIWGYASGNFDVPLGRDSFETTIVGLVRLCSPYLESLSISAYRSGFNPLYIPHVIMPTVECCPLVHHLHIDSVGQGFRHQPSDPVPDWSNLARHGPTLFKALHLWMAPIEPPNQTGLVLPSWSFRSLQLSHVWP</sequence>
<dbReference type="OrthoDB" id="2745898at2759"/>
<evidence type="ECO:0000313" key="2">
    <source>
        <dbReference type="Proteomes" id="UP000077266"/>
    </source>
</evidence>
<dbReference type="InParanoid" id="A0A165EJV3"/>
<gene>
    <name evidence="1" type="ORF">EXIGLDRAFT_211281</name>
</gene>
<evidence type="ECO:0000313" key="1">
    <source>
        <dbReference type="EMBL" id="KZV87106.1"/>
    </source>
</evidence>
<dbReference type="Proteomes" id="UP000077266">
    <property type="component" value="Unassembled WGS sequence"/>
</dbReference>
<name>A0A165EJV3_EXIGL</name>